<evidence type="ECO:0000256" key="4">
    <source>
        <dbReference type="ARBA" id="ARBA00023136"/>
    </source>
</evidence>
<dbReference type="Proteomes" id="UP000202922">
    <property type="component" value="Unassembled WGS sequence"/>
</dbReference>
<feature type="transmembrane region" description="Helical" evidence="5">
    <location>
        <begin position="35"/>
        <end position="53"/>
    </location>
</feature>
<feature type="transmembrane region" description="Helical" evidence="5">
    <location>
        <begin position="135"/>
        <end position="155"/>
    </location>
</feature>
<feature type="domain" description="Yip1" evidence="6">
    <location>
        <begin position="15"/>
        <end position="185"/>
    </location>
</feature>
<keyword evidence="2 5" id="KW-0812">Transmembrane</keyword>
<dbReference type="EMBL" id="FXYE01000001">
    <property type="protein sequence ID" value="SMX34830.1"/>
    <property type="molecule type" value="Genomic_DNA"/>
</dbReference>
<sequence>MSETLKSLAIMARDTVRDPKEGARRVLSIPIPRDALWQALALVVILGLVQTYLNGVLMPGPVDPMTSTFRDAPLKGAIIAGLATVAMVIALHRVGRLFGGTGDFDGALRLIVWLQAIMLIFNMIQLFFLVTIPPLAVLMGAVNLGLLLWLLTNFVTVLHGFRSLFPVFIMIMVTAFFLGFFFFFLLSLFGLITLPEIQNV</sequence>
<keyword evidence="4 5" id="KW-0472">Membrane</keyword>
<protein>
    <submittedName>
        <fullName evidence="7">Yip1 domain protein</fullName>
    </submittedName>
</protein>
<evidence type="ECO:0000313" key="8">
    <source>
        <dbReference type="Proteomes" id="UP000202922"/>
    </source>
</evidence>
<evidence type="ECO:0000313" key="7">
    <source>
        <dbReference type="EMBL" id="SMX34830.1"/>
    </source>
</evidence>
<evidence type="ECO:0000256" key="1">
    <source>
        <dbReference type="ARBA" id="ARBA00004141"/>
    </source>
</evidence>
<proteinExistence type="predicted"/>
<organism evidence="7 8">
    <name type="scientific">Actibacterium lipolyticum</name>
    <dbReference type="NCBI Taxonomy" id="1524263"/>
    <lineage>
        <taxon>Bacteria</taxon>
        <taxon>Pseudomonadati</taxon>
        <taxon>Pseudomonadota</taxon>
        <taxon>Alphaproteobacteria</taxon>
        <taxon>Rhodobacterales</taxon>
        <taxon>Roseobacteraceae</taxon>
        <taxon>Actibacterium</taxon>
    </lineage>
</organism>
<keyword evidence="8" id="KW-1185">Reference proteome</keyword>
<feature type="transmembrane region" description="Helical" evidence="5">
    <location>
        <begin position="73"/>
        <end position="95"/>
    </location>
</feature>
<evidence type="ECO:0000256" key="2">
    <source>
        <dbReference type="ARBA" id="ARBA00022692"/>
    </source>
</evidence>
<evidence type="ECO:0000259" key="6">
    <source>
        <dbReference type="Pfam" id="PF04893"/>
    </source>
</evidence>
<dbReference type="RefSeq" id="WP_093966611.1">
    <property type="nucleotide sequence ID" value="NZ_FXYE01000001.1"/>
</dbReference>
<name>A0A238JW07_9RHOB</name>
<dbReference type="GO" id="GO:0016020">
    <property type="term" value="C:membrane"/>
    <property type="evidence" value="ECO:0007669"/>
    <property type="project" value="UniProtKB-SubCell"/>
</dbReference>
<dbReference type="InterPro" id="IPR006977">
    <property type="entry name" value="Yip1_dom"/>
</dbReference>
<keyword evidence="3 5" id="KW-1133">Transmembrane helix</keyword>
<comment type="subcellular location">
    <subcellularLocation>
        <location evidence="1">Membrane</location>
        <topology evidence="1">Multi-pass membrane protein</topology>
    </subcellularLocation>
</comment>
<dbReference type="Pfam" id="PF04893">
    <property type="entry name" value="Yip1"/>
    <property type="match status" value="1"/>
</dbReference>
<accession>A0A238JW07</accession>
<feature type="transmembrane region" description="Helical" evidence="5">
    <location>
        <begin position="167"/>
        <end position="192"/>
    </location>
</feature>
<evidence type="ECO:0000256" key="5">
    <source>
        <dbReference type="SAM" id="Phobius"/>
    </source>
</evidence>
<evidence type="ECO:0000256" key="3">
    <source>
        <dbReference type="ARBA" id="ARBA00022989"/>
    </source>
</evidence>
<dbReference type="AlphaFoldDB" id="A0A238JW07"/>
<feature type="transmembrane region" description="Helical" evidence="5">
    <location>
        <begin position="107"/>
        <end position="129"/>
    </location>
</feature>
<dbReference type="OrthoDB" id="7872013at2"/>
<gene>
    <name evidence="7" type="ORF">COL8621_01510</name>
</gene>
<reference evidence="8" key="1">
    <citation type="submission" date="2017-05" db="EMBL/GenBank/DDBJ databases">
        <authorList>
            <person name="Rodrigo-Torres L."/>
            <person name="Arahal R. D."/>
            <person name="Lucena T."/>
        </authorList>
    </citation>
    <scope>NUCLEOTIDE SEQUENCE [LARGE SCALE GENOMIC DNA]</scope>
    <source>
        <strain evidence="8">CECT 8621</strain>
    </source>
</reference>